<organism evidence="1 2">
    <name type="scientific">Heliobacterium mobile</name>
    <name type="common">Heliobacillus mobilis</name>
    <dbReference type="NCBI Taxonomy" id="28064"/>
    <lineage>
        <taxon>Bacteria</taxon>
        <taxon>Bacillati</taxon>
        <taxon>Bacillota</taxon>
        <taxon>Clostridia</taxon>
        <taxon>Eubacteriales</taxon>
        <taxon>Heliobacteriaceae</taxon>
        <taxon>Heliobacterium</taxon>
    </lineage>
</organism>
<protein>
    <submittedName>
        <fullName evidence="1">Uncharacterized protein</fullName>
    </submittedName>
</protein>
<comment type="caution">
    <text evidence="1">The sequence shown here is derived from an EMBL/GenBank/DDBJ whole genome shotgun (WGS) entry which is preliminary data.</text>
</comment>
<dbReference type="EMBL" id="WNKU01000027">
    <property type="protein sequence ID" value="MTV50530.1"/>
    <property type="molecule type" value="Genomic_DNA"/>
</dbReference>
<evidence type="ECO:0000313" key="2">
    <source>
        <dbReference type="Proteomes" id="UP000430670"/>
    </source>
</evidence>
<name>A0A6I3SNC7_HELMO</name>
<accession>A0A6I3SNC7</accession>
<dbReference type="AlphaFoldDB" id="A0A6I3SNC7"/>
<sequence length="55" mass="6274">MARRVSEGKAIQMILDAKYKNPVTDGTVKPAQSDFKKRVVHFEQQTEIALNDDRV</sequence>
<reference evidence="1 2" key="1">
    <citation type="submission" date="2019-11" db="EMBL/GenBank/DDBJ databases">
        <title>Whole-genome sequence of a the green, strictly anaerobic photosynthetic bacterium Heliobacillus mobilis DSM 6151.</title>
        <authorList>
            <person name="Kyndt J.A."/>
            <person name="Meyer T.E."/>
        </authorList>
    </citation>
    <scope>NUCLEOTIDE SEQUENCE [LARGE SCALE GENOMIC DNA]</scope>
    <source>
        <strain evidence="1 2">DSM 6151</strain>
    </source>
</reference>
<keyword evidence="2" id="KW-1185">Reference proteome</keyword>
<proteinExistence type="predicted"/>
<dbReference type="Proteomes" id="UP000430670">
    <property type="component" value="Unassembled WGS sequence"/>
</dbReference>
<gene>
    <name evidence="1" type="ORF">GJ688_16415</name>
</gene>
<evidence type="ECO:0000313" key="1">
    <source>
        <dbReference type="EMBL" id="MTV50530.1"/>
    </source>
</evidence>